<evidence type="ECO:0000313" key="1">
    <source>
        <dbReference type="EMBL" id="CAI5744051.1"/>
    </source>
</evidence>
<evidence type="ECO:0008006" key="3">
    <source>
        <dbReference type="Google" id="ProtNLM"/>
    </source>
</evidence>
<dbReference type="PANTHER" id="PTHR43330:SF7">
    <property type="entry name" value="METHIONINE AMINOPEPTIDASE 1"/>
    <property type="match status" value="1"/>
</dbReference>
<dbReference type="PANTHER" id="PTHR43330">
    <property type="entry name" value="METHIONINE AMINOPEPTIDASE"/>
    <property type="match status" value="1"/>
</dbReference>
<evidence type="ECO:0000313" key="2">
    <source>
        <dbReference type="Proteomes" id="UP001162029"/>
    </source>
</evidence>
<dbReference type="InterPro" id="IPR036005">
    <property type="entry name" value="Creatinase/aminopeptidase-like"/>
</dbReference>
<keyword evidence="2" id="KW-1185">Reference proteome</keyword>
<dbReference type="AlphaFoldDB" id="A0AAV0V8W2"/>
<protein>
    <recommendedName>
        <fullName evidence="3">Methionine aminopeptidase</fullName>
    </recommendedName>
</protein>
<accession>A0AAV0V8W2</accession>
<dbReference type="EMBL" id="CANTFM010002017">
    <property type="protein sequence ID" value="CAI5744051.1"/>
    <property type="molecule type" value="Genomic_DNA"/>
</dbReference>
<reference evidence="1" key="1">
    <citation type="submission" date="2022-12" db="EMBL/GenBank/DDBJ databases">
        <authorList>
            <person name="Webb A."/>
        </authorList>
    </citation>
    <scope>NUCLEOTIDE SEQUENCE</scope>
    <source>
        <strain evidence="1">Pd1</strain>
    </source>
</reference>
<dbReference type="GO" id="GO:0005829">
    <property type="term" value="C:cytosol"/>
    <property type="evidence" value="ECO:0007669"/>
    <property type="project" value="TreeGrafter"/>
</dbReference>
<dbReference type="Gene3D" id="3.90.230.10">
    <property type="entry name" value="Creatinase/methionine aminopeptidase superfamily"/>
    <property type="match status" value="1"/>
</dbReference>
<sequence length="70" mass="8290">MKPGMIFADDNMGSWRDKTWPDEWTAVTQDGLHSAQFEHAFLVTETSYEIRTARENEPVMEWYFAKVHRP</sequence>
<organism evidence="1 2">
    <name type="scientific">Peronospora destructor</name>
    <dbReference type="NCBI Taxonomy" id="86335"/>
    <lineage>
        <taxon>Eukaryota</taxon>
        <taxon>Sar</taxon>
        <taxon>Stramenopiles</taxon>
        <taxon>Oomycota</taxon>
        <taxon>Peronosporomycetes</taxon>
        <taxon>Peronosporales</taxon>
        <taxon>Peronosporaceae</taxon>
        <taxon>Peronospora</taxon>
    </lineage>
</organism>
<dbReference type="Proteomes" id="UP001162029">
    <property type="component" value="Unassembled WGS sequence"/>
</dbReference>
<name>A0AAV0V8W2_9STRA</name>
<gene>
    <name evidence="1" type="ORF">PDE001_LOCUS9225</name>
</gene>
<dbReference type="GO" id="GO:0070006">
    <property type="term" value="F:metalloaminopeptidase activity"/>
    <property type="evidence" value="ECO:0007669"/>
    <property type="project" value="TreeGrafter"/>
</dbReference>
<comment type="caution">
    <text evidence="1">The sequence shown here is derived from an EMBL/GenBank/DDBJ whole genome shotgun (WGS) entry which is preliminary data.</text>
</comment>
<dbReference type="SUPFAM" id="SSF55920">
    <property type="entry name" value="Creatinase/aminopeptidase"/>
    <property type="match status" value="1"/>
</dbReference>
<proteinExistence type="predicted"/>